<dbReference type="AlphaFoldDB" id="A1RDT8"/>
<sequence length="60" mass="6479">MAIKHSAQGDDPECSGQQGHSDDAGRHSADSQASRHRIIDEGLDFVLNHDADLLIRLAEA</sequence>
<evidence type="ECO:0000313" key="3">
    <source>
        <dbReference type="Proteomes" id="UP000000637"/>
    </source>
</evidence>
<dbReference type="Proteomes" id="UP000000637">
    <property type="component" value="Plasmid pTC2"/>
</dbReference>
<gene>
    <name evidence="2" type="ordered locus">AAur_pTC20254</name>
</gene>
<name>A1RDT8_PAEAT</name>
<dbReference type="RefSeq" id="WP_011777305.1">
    <property type="nucleotide sequence ID" value="NC_008713.1"/>
</dbReference>
<reference evidence="2 3" key="1">
    <citation type="journal article" date="2006" name="PLoS Genet.">
        <title>Secrets of soil survival revealed by the genome sequence of Arthrobacter aurescens TC1.</title>
        <authorList>
            <person name="Mongodin E.F."/>
            <person name="Shapir N."/>
            <person name="Daugherty S.C."/>
            <person name="DeBoy R.T."/>
            <person name="Emerson J.B."/>
            <person name="Shvartzbeyn A."/>
            <person name="Radune D."/>
            <person name="Vamathevan J."/>
            <person name="Riggs F."/>
            <person name="Grinberg V."/>
            <person name="Khouri H."/>
            <person name="Wackett L.P."/>
            <person name="Nelson K.E."/>
            <person name="Sadowsky M.J."/>
        </authorList>
    </citation>
    <scope>NUCLEOTIDE SEQUENCE [LARGE SCALE GENOMIC DNA]</scope>
    <source>
        <strain evidence="2 3">TC1</strain>
    </source>
</reference>
<protein>
    <submittedName>
        <fullName evidence="2">Uncharacterized protein</fullName>
    </submittedName>
</protein>
<feature type="region of interest" description="Disordered" evidence="1">
    <location>
        <begin position="1"/>
        <end position="35"/>
    </location>
</feature>
<feature type="compositionally biased region" description="Basic and acidic residues" evidence="1">
    <location>
        <begin position="20"/>
        <end position="29"/>
    </location>
</feature>
<geneLocation type="plasmid" evidence="2 3">
    <name>pTC2</name>
</geneLocation>
<dbReference type="KEGG" id="aau:AAur_pTC20254"/>
<dbReference type="HOGENOM" id="CLU_2931074_0_0_11"/>
<keyword evidence="2" id="KW-0614">Plasmid</keyword>
<keyword evidence="3" id="KW-1185">Reference proteome</keyword>
<evidence type="ECO:0000256" key="1">
    <source>
        <dbReference type="SAM" id="MobiDB-lite"/>
    </source>
</evidence>
<organism evidence="2 3">
    <name type="scientific">Paenarthrobacter aurescens (strain TC1)</name>
    <dbReference type="NCBI Taxonomy" id="290340"/>
    <lineage>
        <taxon>Bacteria</taxon>
        <taxon>Bacillati</taxon>
        <taxon>Actinomycetota</taxon>
        <taxon>Actinomycetes</taxon>
        <taxon>Micrococcales</taxon>
        <taxon>Micrococcaceae</taxon>
        <taxon>Paenarthrobacter</taxon>
    </lineage>
</organism>
<proteinExistence type="predicted"/>
<evidence type="ECO:0000313" key="2">
    <source>
        <dbReference type="EMBL" id="ABM10612.1"/>
    </source>
</evidence>
<dbReference type="EMBL" id="CP000476">
    <property type="protein sequence ID" value="ABM10612.1"/>
    <property type="molecule type" value="Genomic_DNA"/>
</dbReference>
<accession>A1RDT8</accession>